<feature type="transmembrane region" description="Helical" evidence="1">
    <location>
        <begin position="38"/>
        <end position="58"/>
    </location>
</feature>
<evidence type="ECO:0000313" key="3">
    <source>
        <dbReference type="Proteomes" id="UP000014977"/>
    </source>
</evidence>
<name>S7TLH4_DESML</name>
<organism evidence="2 3">
    <name type="scientific">Desulfococcus multivorans DSM 2059</name>
    <dbReference type="NCBI Taxonomy" id="1121405"/>
    <lineage>
        <taxon>Bacteria</taxon>
        <taxon>Pseudomonadati</taxon>
        <taxon>Thermodesulfobacteriota</taxon>
        <taxon>Desulfobacteria</taxon>
        <taxon>Desulfobacterales</taxon>
        <taxon>Desulfococcaceae</taxon>
        <taxon>Desulfococcus</taxon>
    </lineage>
</organism>
<dbReference type="STRING" id="897.B2D07_09675"/>
<reference evidence="2 3" key="1">
    <citation type="journal article" date="2013" name="Genome Announc.">
        <title>Draft genome sequences for three mercury-methylating, sulfate-reducing bacteria.</title>
        <authorList>
            <person name="Brown S.D."/>
            <person name="Hurt R.A.Jr."/>
            <person name="Gilmour C.C."/>
            <person name="Elias D.A."/>
        </authorList>
    </citation>
    <scope>NUCLEOTIDE SEQUENCE [LARGE SCALE GENOMIC DNA]</scope>
    <source>
        <strain evidence="2 3">DSM 2059</strain>
    </source>
</reference>
<keyword evidence="1" id="KW-0472">Membrane</keyword>
<gene>
    <name evidence="2" type="ORF">dsmv_3015</name>
</gene>
<feature type="transmembrane region" description="Helical" evidence="1">
    <location>
        <begin position="12"/>
        <end position="32"/>
    </location>
</feature>
<dbReference type="RefSeq" id="WP_020878082.1">
    <property type="nucleotide sequence ID" value="NZ_ATHJ01000101.1"/>
</dbReference>
<accession>S7TLH4</accession>
<evidence type="ECO:0000313" key="2">
    <source>
        <dbReference type="EMBL" id="EPR37726.1"/>
    </source>
</evidence>
<dbReference type="Proteomes" id="UP000014977">
    <property type="component" value="Unassembled WGS sequence"/>
</dbReference>
<keyword evidence="1" id="KW-1133">Transmembrane helix</keyword>
<keyword evidence="1" id="KW-0812">Transmembrane</keyword>
<proteinExistence type="predicted"/>
<dbReference type="OrthoDB" id="5328207at2"/>
<comment type="caution">
    <text evidence="2">The sequence shown here is derived from an EMBL/GenBank/DDBJ whole genome shotgun (WGS) entry which is preliminary data.</text>
</comment>
<dbReference type="EMBL" id="ATHJ01000101">
    <property type="protein sequence ID" value="EPR37726.1"/>
    <property type="molecule type" value="Genomic_DNA"/>
</dbReference>
<dbReference type="AlphaFoldDB" id="S7TLH4"/>
<sequence>MIVGKETSLQAFRYFQAAVAGTLANFFSRFLFAEWMEFGWSVIIANYVGMIIVFLFSYKRAFGAAQVDGLMIGKFALVAHGGLLLVWGVSTGTFQLVENIFPMLLSPETVYPALNETAAVNWGQIIKTGTEGCCHGIGISVGFLANFIGHKRFSFAAGQFGIT</sequence>
<protein>
    <submittedName>
        <fullName evidence="2">GtrA family protein</fullName>
    </submittedName>
</protein>
<feature type="transmembrane region" description="Helical" evidence="1">
    <location>
        <begin position="70"/>
        <end position="89"/>
    </location>
</feature>
<evidence type="ECO:0000256" key="1">
    <source>
        <dbReference type="SAM" id="Phobius"/>
    </source>
</evidence>
<keyword evidence="3" id="KW-1185">Reference proteome</keyword>